<dbReference type="Proteomes" id="UP000612956">
    <property type="component" value="Unassembled WGS sequence"/>
</dbReference>
<accession>A0A917QE28</accession>
<evidence type="ECO:0000313" key="2">
    <source>
        <dbReference type="Proteomes" id="UP000612956"/>
    </source>
</evidence>
<reference evidence="1" key="2">
    <citation type="submission" date="2020-09" db="EMBL/GenBank/DDBJ databases">
        <authorList>
            <person name="Sun Q."/>
            <person name="Zhou Y."/>
        </authorList>
    </citation>
    <scope>NUCLEOTIDE SEQUENCE</scope>
    <source>
        <strain evidence="1">CGMCC 4.7278</strain>
    </source>
</reference>
<dbReference type="AlphaFoldDB" id="A0A917QE28"/>
<name>A0A917QE28_9NOCA</name>
<dbReference type="RefSeq" id="WP_188828377.1">
    <property type="nucleotide sequence ID" value="NZ_BMMW01000002.1"/>
</dbReference>
<sequence length="82" mass="8929">MNPVVLRTIPILGWLFIGFGLLRPVRALSVPLRLVFWIDVVLSVGVHAAQIPAARRAAGPGVPLGRVVAMTMLFGATWWKTL</sequence>
<comment type="caution">
    <text evidence="1">The sequence shown here is derived from an EMBL/GenBank/DDBJ whole genome shotgun (WGS) entry which is preliminary data.</text>
</comment>
<evidence type="ECO:0000313" key="1">
    <source>
        <dbReference type="EMBL" id="GGK46170.1"/>
    </source>
</evidence>
<gene>
    <name evidence="1" type="ORF">GCM10011591_16980</name>
</gene>
<dbReference type="EMBL" id="BMMW01000002">
    <property type="protein sequence ID" value="GGK46170.1"/>
    <property type="molecule type" value="Genomic_DNA"/>
</dbReference>
<protein>
    <submittedName>
        <fullName evidence="1">Uncharacterized protein</fullName>
    </submittedName>
</protein>
<organism evidence="1 2">
    <name type="scientific">Nocardia camponoti</name>
    <dbReference type="NCBI Taxonomy" id="1616106"/>
    <lineage>
        <taxon>Bacteria</taxon>
        <taxon>Bacillati</taxon>
        <taxon>Actinomycetota</taxon>
        <taxon>Actinomycetes</taxon>
        <taxon>Mycobacteriales</taxon>
        <taxon>Nocardiaceae</taxon>
        <taxon>Nocardia</taxon>
    </lineage>
</organism>
<proteinExistence type="predicted"/>
<keyword evidence="2" id="KW-1185">Reference proteome</keyword>
<reference evidence="1" key="1">
    <citation type="journal article" date="2014" name="Int. J. Syst. Evol. Microbiol.">
        <title>Complete genome sequence of Corynebacterium casei LMG S-19264T (=DSM 44701T), isolated from a smear-ripened cheese.</title>
        <authorList>
            <consortium name="US DOE Joint Genome Institute (JGI-PGF)"/>
            <person name="Walter F."/>
            <person name="Albersmeier A."/>
            <person name="Kalinowski J."/>
            <person name="Ruckert C."/>
        </authorList>
    </citation>
    <scope>NUCLEOTIDE SEQUENCE</scope>
    <source>
        <strain evidence="1">CGMCC 4.7278</strain>
    </source>
</reference>